<evidence type="ECO:0000256" key="1">
    <source>
        <dbReference type="SAM" id="MobiDB-lite"/>
    </source>
</evidence>
<name>A0A8T0SAC2_PANVG</name>
<dbReference type="EMBL" id="CM029046">
    <property type="protein sequence ID" value="KAG2594038.1"/>
    <property type="molecule type" value="Genomic_DNA"/>
</dbReference>
<evidence type="ECO:0000313" key="3">
    <source>
        <dbReference type="Proteomes" id="UP000823388"/>
    </source>
</evidence>
<dbReference type="Proteomes" id="UP000823388">
    <property type="component" value="Chromosome 5N"/>
</dbReference>
<reference evidence="2" key="1">
    <citation type="submission" date="2020-05" db="EMBL/GenBank/DDBJ databases">
        <title>WGS assembly of Panicum virgatum.</title>
        <authorList>
            <person name="Lovell J.T."/>
            <person name="Jenkins J."/>
            <person name="Shu S."/>
            <person name="Juenger T.E."/>
            <person name="Schmutz J."/>
        </authorList>
    </citation>
    <scope>NUCLEOTIDE SEQUENCE</scope>
    <source>
        <strain evidence="2">AP13</strain>
    </source>
</reference>
<protein>
    <submittedName>
        <fullName evidence="2">Uncharacterized protein</fullName>
    </submittedName>
</protein>
<dbReference type="AlphaFoldDB" id="A0A8T0SAC2"/>
<proteinExistence type="predicted"/>
<feature type="compositionally biased region" description="Low complexity" evidence="1">
    <location>
        <begin position="38"/>
        <end position="53"/>
    </location>
</feature>
<feature type="region of interest" description="Disordered" evidence="1">
    <location>
        <begin position="36"/>
        <end position="79"/>
    </location>
</feature>
<keyword evidence="3" id="KW-1185">Reference proteome</keyword>
<sequence>MTQYHRATRFCPPLLLAWGDMPSRCGFRPVLRGRHGSGRAAAASSNSAPRCAADSSPMRREDAHVSWTSSGPSPHHQCASRFSFRDARGPRFLFAGAARD</sequence>
<gene>
    <name evidence="2" type="ORF">PVAP13_5NG615001</name>
</gene>
<evidence type="ECO:0000313" key="2">
    <source>
        <dbReference type="EMBL" id="KAG2594038.1"/>
    </source>
</evidence>
<accession>A0A8T0SAC2</accession>
<organism evidence="2 3">
    <name type="scientific">Panicum virgatum</name>
    <name type="common">Blackwell switchgrass</name>
    <dbReference type="NCBI Taxonomy" id="38727"/>
    <lineage>
        <taxon>Eukaryota</taxon>
        <taxon>Viridiplantae</taxon>
        <taxon>Streptophyta</taxon>
        <taxon>Embryophyta</taxon>
        <taxon>Tracheophyta</taxon>
        <taxon>Spermatophyta</taxon>
        <taxon>Magnoliopsida</taxon>
        <taxon>Liliopsida</taxon>
        <taxon>Poales</taxon>
        <taxon>Poaceae</taxon>
        <taxon>PACMAD clade</taxon>
        <taxon>Panicoideae</taxon>
        <taxon>Panicodae</taxon>
        <taxon>Paniceae</taxon>
        <taxon>Panicinae</taxon>
        <taxon>Panicum</taxon>
        <taxon>Panicum sect. Hiantes</taxon>
    </lineage>
</organism>
<comment type="caution">
    <text evidence="2">The sequence shown here is derived from an EMBL/GenBank/DDBJ whole genome shotgun (WGS) entry which is preliminary data.</text>
</comment>